<dbReference type="Pfam" id="PF17227">
    <property type="entry name" value="DUF5302"/>
    <property type="match status" value="1"/>
</dbReference>
<gene>
    <name evidence="2" type="ORF">N798_08290</name>
</gene>
<evidence type="ECO:0000313" key="3">
    <source>
        <dbReference type="Proteomes" id="UP000029990"/>
    </source>
</evidence>
<feature type="compositionally biased region" description="Basic and acidic residues" evidence="1">
    <location>
        <begin position="32"/>
        <end position="46"/>
    </location>
</feature>
<keyword evidence="3" id="KW-1185">Reference proteome</keyword>
<evidence type="ECO:0008006" key="4">
    <source>
        <dbReference type="Google" id="ProtNLM"/>
    </source>
</evidence>
<comment type="caution">
    <text evidence="2">The sequence shown here is derived from an EMBL/GenBank/DDBJ whole genome shotgun (WGS) entry which is preliminary data.</text>
</comment>
<sequence length="84" mass="9259">MAAHDAACESEDDRTTDPGGTVSESKSPRPTPSEDMKKKFREALDKKHAHGGADVSDHSDRSKVDHRHGPETSGREQMFRRKSG</sequence>
<name>A0ABR4XE25_9MICO</name>
<dbReference type="EMBL" id="AVPI01000019">
    <property type="protein sequence ID" value="KGN31789.1"/>
    <property type="molecule type" value="Genomic_DNA"/>
</dbReference>
<organism evidence="2 3">
    <name type="scientific">Knoellia flava TL1</name>
    <dbReference type="NCBI Taxonomy" id="1385518"/>
    <lineage>
        <taxon>Bacteria</taxon>
        <taxon>Bacillati</taxon>
        <taxon>Actinomycetota</taxon>
        <taxon>Actinomycetes</taxon>
        <taxon>Micrococcales</taxon>
        <taxon>Intrasporangiaceae</taxon>
        <taxon>Knoellia</taxon>
    </lineage>
</organism>
<evidence type="ECO:0000313" key="2">
    <source>
        <dbReference type="EMBL" id="KGN31789.1"/>
    </source>
</evidence>
<protein>
    <recommendedName>
        <fullName evidence="4">DUF5302 domain-containing protein</fullName>
    </recommendedName>
</protein>
<reference evidence="2 3" key="1">
    <citation type="submission" date="2013-08" db="EMBL/GenBank/DDBJ databases">
        <title>The genome sequence of Knoellia flava.</title>
        <authorList>
            <person name="Zhu W."/>
            <person name="Wang G."/>
        </authorList>
    </citation>
    <scope>NUCLEOTIDE SEQUENCE [LARGE SCALE GENOMIC DNA]</scope>
    <source>
        <strain evidence="2 3">TL1</strain>
    </source>
</reference>
<feature type="region of interest" description="Disordered" evidence="1">
    <location>
        <begin position="1"/>
        <end position="84"/>
    </location>
</feature>
<dbReference type="InterPro" id="IPR035172">
    <property type="entry name" value="DUF5302"/>
</dbReference>
<evidence type="ECO:0000256" key="1">
    <source>
        <dbReference type="SAM" id="MobiDB-lite"/>
    </source>
</evidence>
<feature type="compositionally biased region" description="Basic and acidic residues" evidence="1">
    <location>
        <begin position="55"/>
        <end position="84"/>
    </location>
</feature>
<accession>A0ABR4XE25</accession>
<dbReference type="Proteomes" id="UP000029990">
    <property type="component" value="Unassembled WGS sequence"/>
</dbReference>
<proteinExistence type="predicted"/>